<organism evidence="2 3">
    <name type="scientific">Limosilactobacillus rudii</name>
    <dbReference type="NCBI Taxonomy" id="2759755"/>
    <lineage>
        <taxon>Bacteria</taxon>
        <taxon>Bacillati</taxon>
        <taxon>Bacillota</taxon>
        <taxon>Bacilli</taxon>
        <taxon>Lactobacillales</taxon>
        <taxon>Lactobacillaceae</taxon>
        <taxon>Limosilactobacillus</taxon>
    </lineage>
</organism>
<evidence type="ECO:0000313" key="2">
    <source>
        <dbReference type="EMBL" id="MBB1098269.1"/>
    </source>
</evidence>
<dbReference type="Gene3D" id="3.40.50.1390">
    <property type="entry name" value="Resolvase, N-terminal catalytic domain"/>
    <property type="match status" value="1"/>
</dbReference>
<dbReference type="InterPro" id="IPR036162">
    <property type="entry name" value="Resolvase-like_N_sf"/>
</dbReference>
<gene>
    <name evidence="2" type="ORF">H5S09_10060</name>
</gene>
<name>A0A7W3UMG8_9LACO</name>
<dbReference type="SUPFAM" id="SSF53041">
    <property type="entry name" value="Resolvase-like"/>
    <property type="match status" value="1"/>
</dbReference>
<sequence length="199" mass="23238">MEYGYIAGYSNDIYENDSLLNQLKNVLEWGIDPDLIFMDKFTGKCKGRFTLNYLLANVVNEGDIITVANIYNLYSNVRELVSLMYLVEDKGIKLNSNEAEYDANSSIEDWFFACQLSHLEYTSYLHMLHRQKASRKANYQRLINVGGRNKRVITGQYRQAYKYLQSHTYRETEAKFHLSKSTLYRIKQQLKPSSDSCFA</sequence>
<dbReference type="GO" id="GO:0000150">
    <property type="term" value="F:DNA strand exchange activity"/>
    <property type="evidence" value="ECO:0007669"/>
    <property type="project" value="InterPro"/>
</dbReference>
<dbReference type="AlphaFoldDB" id="A0A7W3UMG8"/>
<proteinExistence type="predicted"/>
<comment type="caution">
    <text evidence="2">The sequence shown here is derived from an EMBL/GenBank/DDBJ whole genome shotgun (WGS) entry which is preliminary data.</text>
</comment>
<feature type="domain" description="Resolvase/invertase-type recombinase catalytic" evidence="1">
    <location>
        <begin position="15"/>
        <end position="115"/>
    </location>
</feature>
<keyword evidence="3" id="KW-1185">Reference proteome</keyword>
<reference evidence="2 3" key="1">
    <citation type="submission" date="2020-07" db="EMBL/GenBank/DDBJ databases">
        <title>Description of Limosilactobacillus balticus sp. nov., Limosilactobacillus agrestis sp. nov., Limosilactobacillus albertensis sp. nov., Limosilactobacillus rudii sp. nov., Limosilactobacillus fastidiosus sp. nov., five novel Limosilactobacillus species isolated from the vertebrate gastrointestinal tract, and proposal of 6 subspecies of Limosilactobacillus reuteri adapted to the gastrointestinal tract of specific vertebrate hosts.</title>
        <authorList>
            <person name="Li F."/>
            <person name="Cheng C."/>
            <person name="Zheng J."/>
            <person name="Quevedo R.M."/>
            <person name="Li J."/>
            <person name="Roos S."/>
            <person name="Gaenzle M.G."/>
            <person name="Walter J."/>
        </authorList>
    </citation>
    <scope>NUCLEOTIDE SEQUENCE [LARGE SCALE GENOMIC DNA]</scope>
    <source>
        <strain evidence="2 3">STM2_1</strain>
    </source>
</reference>
<dbReference type="InterPro" id="IPR006119">
    <property type="entry name" value="Resolv_N"/>
</dbReference>
<accession>A0A7W3UMG8</accession>
<dbReference type="Pfam" id="PF00239">
    <property type="entry name" value="Resolvase"/>
    <property type="match status" value="1"/>
</dbReference>
<dbReference type="GO" id="GO:0003677">
    <property type="term" value="F:DNA binding"/>
    <property type="evidence" value="ECO:0007669"/>
    <property type="project" value="InterPro"/>
</dbReference>
<evidence type="ECO:0000259" key="1">
    <source>
        <dbReference type="Pfam" id="PF00239"/>
    </source>
</evidence>
<evidence type="ECO:0000313" key="3">
    <source>
        <dbReference type="Proteomes" id="UP000517106"/>
    </source>
</evidence>
<dbReference type="RefSeq" id="WP_182596982.1">
    <property type="nucleotide sequence ID" value="NZ_JACIVA010000058.1"/>
</dbReference>
<protein>
    <submittedName>
        <fullName evidence="2">Recombinase family protein</fullName>
    </submittedName>
</protein>
<dbReference type="Proteomes" id="UP000517106">
    <property type="component" value="Unassembled WGS sequence"/>
</dbReference>
<dbReference type="EMBL" id="JACIVA010000058">
    <property type="protein sequence ID" value="MBB1098269.1"/>
    <property type="molecule type" value="Genomic_DNA"/>
</dbReference>